<reference evidence="1 2" key="1">
    <citation type="submission" date="2016-04" db="EMBL/GenBank/DDBJ databases">
        <title>Genome analyses suggest a sexual origin of heterokaryosis in a supposedly ancient asexual fungus.</title>
        <authorList>
            <person name="Ropars J."/>
            <person name="Sedzielewska K."/>
            <person name="Noel J."/>
            <person name="Charron P."/>
            <person name="Farinelli L."/>
            <person name="Marton T."/>
            <person name="Kruger M."/>
            <person name="Pelin A."/>
            <person name="Brachmann A."/>
            <person name="Corradi N."/>
        </authorList>
    </citation>
    <scope>NUCLEOTIDE SEQUENCE [LARGE SCALE GENOMIC DNA]</scope>
    <source>
        <strain evidence="1 2">A5</strain>
    </source>
</reference>
<evidence type="ECO:0000313" key="2">
    <source>
        <dbReference type="Proteomes" id="UP000232722"/>
    </source>
</evidence>
<dbReference type="AlphaFoldDB" id="A0A2N0NMC5"/>
<gene>
    <name evidence="1" type="ORF">RhiirA5_436174</name>
</gene>
<protein>
    <submittedName>
        <fullName evidence="1">Uncharacterized protein</fullName>
    </submittedName>
</protein>
<name>A0A2N0NMC5_9GLOM</name>
<dbReference type="EMBL" id="LLXJ01004513">
    <property type="protein sequence ID" value="PKB95718.1"/>
    <property type="molecule type" value="Genomic_DNA"/>
</dbReference>
<dbReference type="Proteomes" id="UP000232722">
    <property type="component" value="Unassembled WGS sequence"/>
</dbReference>
<accession>A0A2N0NMC5</accession>
<evidence type="ECO:0000313" key="1">
    <source>
        <dbReference type="EMBL" id="PKB95718.1"/>
    </source>
</evidence>
<proteinExistence type="predicted"/>
<comment type="caution">
    <text evidence="1">The sequence shown here is derived from an EMBL/GenBank/DDBJ whole genome shotgun (WGS) entry which is preliminary data.</text>
</comment>
<organism evidence="1 2">
    <name type="scientific">Rhizophagus irregularis</name>
    <dbReference type="NCBI Taxonomy" id="588596"/>
    <lineage>
        <taxon>Eukaryota</taxon>
        <taxon>Fungi</taxon>
        <taxon>Fungi incertae sedis</taxon>
        <taxon>Mucoromycota</taxon>
        <taxon>Glomeromycotina</taxon>
        <taxon>Glomeromycetes</taxon>
        <taxon>Glomerales</taxon>
        <taxon>Glomeraceae</taxon>
        <taxon>Rhizophagus</taxon>
    </lineage>
</organism>
<sequence>MSLELIKIKKAGENTNFYGCLPSVFLEVFENLDILRLTAMNIIAAIHNNFINKFQKQIWNSHSYDKGL</sequence>
<reference evidence="1 2" key="2">
    <citation type="submission" date="2017-09" db="EMBL/GenBank/DDBJ databases">
        <title>Extensive intraspecific genome diversity in a model arbuscular mycorrhizal fungus.</title>
        <authorList>
            <person name="Chen E.C."/>
            <person name="Morin E."/>
            <person name="Beaudet D."/>
            <person name="Noel J."/>
            <person name="Ndikumana S."/>
            <person name="Charron P."/>
            <person name="St-Onge C."/>
            <person name="Giorgi J."/>
            <person name="Grigoriev I.V."/>
            <person name="Roux C."/>
            <person name="Martin F.M."/>
            <person name="Corradi N."/>
        </authorList>
    </citation>
    <scope>NUCLEOTIDE SEQUENCE [LARGE SCALE GENOMIC DNA]</scope>
    <source>
        <strain evidence="1 2">A5</strain>
    </source>
</reference>